<evidence type="ECO:0000256" key="2">
    <source>
        <dbReference type="ARBA" id="ARBA00022525"/>
    </source>
</evidence>
<evidence type="ECO:0000256" key="1">
    <source>
        <dbReference type="ARBA" id="ARBA00004613"/>
    </source>
</evidence>
<keyword evidence="2" id="KW-0964">Secreted</keyword>
<organism evidence="4 5">
    <name type="scientific">Streptomyces actuosus</name>
    <dbReference type="NCBI Taxonomy" id="1885"/>
    <lineage>
        <taxon>Bacteria</taxon>
        <taxon>Bacillati</taxon>
        <taxon>Actinomycetota</taxon>
        <taxon>Actinomycetes</taxon>
        <taxon>Kitasatosporales</taxon>
        <taxon>Streptomycetaceae</taxon>
        <taxon>Streptomyces</taxon>
    </lineage>
</organism>
<reference evidence="4 5" key="1">
    <citation type="submission" date="2021-02" db="EMBL/GenBank/DDBJ databases">
        <title>Whole genome sequencing of Streptomyces actuosus VRA1.</title>
        <authorList>
            <person name="Sen G."/>
            <person name="Sen A."/>
        </authorList>
    </citation>
    <scope>NUCLEOTIDE SEQUENCE [LARGE SCALE GENOMIC DNA]</scope>
    <source>
        <strain evidence="4 5">VRA1</strain>
    </source>
</reference>
<comment type="caution">
    <text evidence="4">The sequence shown here is derived from an EMBL/GenBank/DDBJ whole genome shotgun (WGS) entry which is preliminary data.</text>
</comment>
<comment type="subcellular location">
    <subcellularLocation>
        <location evidence="1">Secreted</location>
    </subcellularLocation>
</comment>
<feature type="domain" description="Hint" evidence="3">
    <location>
        <begin position="51"/>
        <end position="152"/>
    </location>
</feature>
<dbReference type="Gene3D" id="2.170.16.10">
    <property type="entry name" value="Hedgehog/Intein (Hint) domain"/>
    <property type="match status" value="1"/>
</dbReference>
<protein>
    <recommendedName>
        <fullName evidence="3">Hint domain-containing protein</fullName>
    </recommendedName>
</protein>
<accession>A0ABS2VVE0</accession>
<dbReference type="CDD" id="cd00081">
    <property type="entry name" value="Hint"/>
    <property type="match status" value="1"/>
</dbReference>
<dbReference type="Pfam" id="PF07591">
    <property type="entry name" value="PT-HINT"/>
    <property type="match status" value="1"/>
</dbReference>
<name>A0ABS2VVE0_STRAS</name>
<proteinExistence type="predicted"/>
<dbReference type="Pfam" id="PF14449">
    <property type="entry name" value="PT-TG"/>
    <property type="match status" value="1"/>
</dbReference>
<keyword evidence="5" id="KW-1185">Reference proteome</keyword>
<evidence type="ECO:0000259" key="3">
    <source>
        <dbReference type="SMART" id="SM00306"/>
    </source>
</evidence>
<dbReference type="InterPro" id="IPR036844">
    <property type="entry name" value="Hint_dom_sf"/>
</dbReference>
<dbReference type="InterPro" id="IPR006141">
    <property type="entry name" value="Intein_N"/>
</dbReference>
<dbReference type="SUPFAM" id="SSF51294">
    <property type="entry name" value="Hedgehog/intein (Hint) domain"/>
    <property type="match status" value="1"/>
</dbReference>
<evidence type="ECO:0000313" key="4">
    <source>
        <dbReference type="EMBL" id="MBN0047109.1"/>
    </source>
</evidence>
<dbReference type="EMBL" id="JAFFZS010000022">
    <property type="protein sequence ID" value="MBN0047109.1"/>
    <property type="molecule type" value="Genomic_DNA"/>
</dbReference>
<gene>
    <name evidence="4" type="ORF">JS756_23985</name>
</gene>
<dbReference type="PROSITE" id="PS50817">
    <property type="entry name" value="INTEIN_N_TER"/>
    <property type="match status" value="1"/>
</dbReference>
<dbReference type="SMART" id="SM00306">
    <property type="entry name" value="HintN"/>
    <property type="match status" value="1"/>
</dbReference>
<dbReference type="InterPro" id="IPR027797">
    <property type="entry name" value="PT-TG_dom"/>
</dbReference>
<sequence length="279" mass="30415">MEALTGKDLATGEKLSPVDRALGAVVVLRWLKTGGKLDPDDIRRAQRRSKCDSFPAGTQVLMANGSTKPIEDVQVGDAVLATDPASGTTGGRRVDDTIRTPDDRDFTGITLDAAVGGGSLTATDHHPFWTRNRGQWTHAADLNAGDTLRTPDGATARIRQVTHWKTLQPAHNLTVNDLHTYYVLAGTTPVLVHNASCDFIPGEIPDAADIDRGSLVKLREKQLEKALKSLDEDPHGFKADWVGTNMVSRFDAMRDGDSRIILVSKDGRILVPTNYRYRP</sequence>
<evidence type="ECO:0000313" key="5">
    <source>
        <dbReference type="Proteomes" id="UP000788262"/>
    </source>
</evidence>
<dbReference type="InterPro" id="IPR003587">
    <property type="entry name" value="Hint_dom_N"/>
</dbReference>
<dbReference type="Proteomes" id="UP000788262">
    <property type="component" value="Unassembled WGS sequence"/>
</dbReference>